<dbReference type="Gene3D" id="3.40.190.10">
    <property type="entry name" value="Periplasmic binding protein-like II"/>
    <property type="match status" value="2"/>
</dbReference>
<organism evidence="6 7">
    <name type="scientific">Hydrogenibacillus schlegelii</name>
    <name type="common">Bacillus schlegelii</name>
    <dbReference type="NCBI Taxonomy" id="1484"/>
    <lineage>
        <taxon>Bacteria</taxon>
        <taxon>Bacillati</taxon>
        <taxon>Bacillota</taxon>
        <taxon>Bacilli</taxon>
        <taxon>Bacillales</taxon>
        <taxon>Bacillales Family X. Incertae Sedis</taxon>
        <taxon>Hydrogenibacillus</taxon>
    </lineage>
</organism>
<dbReference type="AlphaFoldDB" id="A0A2T5GER9"/>
<dbReference type="EMBL" id="PEBV01000002">
    <property type="protein sequence ID" value="PTQ54669.1"/>
    <property type="molecule type" value="Genomic_DNA"/>
</dbReference>
<dbReference type="InterPro" id="IPR015168">
    <property type="entry name" value="SsuA/THI5"/>
</dbReference>
<dbReference type="Proteomes" id="UP000244180">
    <property type="component" value="Unassembled WGS sequence"/>
</dbReference>
<keyword evidence="3" id="KW-0732">Signal</keyword>
<evidence type="ECO:0000259" key="5">
    <source>
        <dbReference type="Pfam" id="PF09084"/>
    </source>
</evidence>
<evidence type="ECO:0000313" key="7">
    <source>
        <dbReference type="Proteomes" id="UP000244180"/>
    </source>
</evidence>
<accession>A0A2T5GER9</accession>
<feature type="domain" description="SsuA/THI5-like" evidence="5">
    <location>
        <begin position="94"/>
        <end position="305"/>
    </location>
</feature>
<dbReference type="GO" id="GO:0042597">
    <property type="term" value="C:periplasmic space"/>
    <property type="evidence" value="ECO:0007669"/>
    <property type="project" value="UniProtKB-SubCell"/>
</dbReference>
<sequence>MAAPDHAGGFRTMRRRIRWAIAAFVVASLVLLGACQKTAPDGPKGSQAESAPAGGGKGASGAEVAPPDGRQDAAPAKALKKLKLYEVTHSLFYAPQYVAKNLGFFREEGLDVEIVSGEGGDKVTTALLSGQADLILVGAEMAIYVNAQNPSDPIVVFARLTQRDGSFLVAREPMPNFRWEDLRGKAYLAQRKGGMPDTIAQHILRKHGLEPGRDLEYLQNVDYANLAPAFMAGTGDVVQLFEPFASQVERAGKGYVVAGLGEEAGTVLYTSYLTRRSRLETDRDAFVAFTRAIARAQTYVLEHDDATVYKALKDDFSGLDREVALKILERLRSQDVWGHDPLPPKEDYARTLELIREAGRLEHPLPYEAVVDPTVAEAALAR</sequence>
<protein>
    <submittedName>
        <fullName evidence="6">ABC transporter substrate-binding protein</fullName>
    </submittedName>
</protein>
<dbReference type="Pfam" id="PF09084">
    <property type="entry name" value="NMT1"/>
    <property type="match status" value="1"/>
</dbReference>
<evidence type="ECO:0000256" key="2">
    <source>
        <dbReference type="ARBA" id="ARBA00010742"/>
    </source>
</evidence>
<evidence type="ECO:0000313" key="6">
    <source>
        <dbReference type="EMBL" id="PTQ54669.1"/>
    </source>
</evidence>
<dbReference type="SUPFAM" id="SSF53850">
    <property type="entry name" value="Periplasmic binding protein-like II"/>
    <property type="match status" value="1"/>
</dbReference>
<dbReference type="PANTHER" id="PTHR30024">
    <property type="entry name" value="ALIPHATIC SULFONATES-BINDING PROTEIN-RELATED"/>
    <property type="match status" value="1"/>
</dbReference>
<evidence type="ECO:0000256" key="3">
    <source>
        <dbReference type="ARBA" id="ARBA00022729"/>
    </source>
</evidence>
<comment type="caution">
    <text evidence="6">The sequence shown here is derived from an EMBL/GenBank/DDBJ whole genome shotgun (WGS) entry which is preliminary data.</text>
</comment>
<reference evidence="6 7" key="1">
    <citation type="submission" date="2017-08" db="EMBL/GenBank/DDBJ databases">
        <title>Burning lignite coal seam in the remote Altai Mountains harbors a hydrogen-driven thermophilic microbial community.</title>
        <authorList>
            <person name="Kadnikov V.V."/>
            <person name="Mardanov A.V."/>
            <person name="Ivasenko D."/>
            <person name="Beletsky A.V."/>
            <person name="Karnachuk O.V."/>
            <person name="Ravin N.V."/>
        </authorList>
    </citation>
    <scope>NUCLEOTIDE SEQUENCE [LARGE SCALE GENOMIC DNA]</scope>
    <source>
        <strain evidence="6">AL33</strain>
    </source>
</reference>
<proteinExistence type="inferred from homology"/>
<dbReference type="RefSeq" id="WP_272999457.1">
    <property type="nucleotide sequence ID" value="NZ_PEBV01000002.1"/>
</dbReference>
<name>A0A2T5GER9_HYDSH</name>
<comment type="subcellular location">
    <subcellularLocation>
        <location evidence="1">Periplasm</location>
    </subcellularLocation>
</comment>
<dbReference type="PANTHER" id="PTHR30024:SF47">
    <property type="entry name" value="TAURINE-BINDING PERIPLASMIC PROTEIN"/>
    <property type="match status" value="1"/>
</dbReference>
<feature type="region of interest" description="Disordered" evidence="4">
    <location>
        <begin position="39"/>
        <end position="72"/>
    </location>
</feature>
<comment type="similarity">
    <text evidence="2">Belongs to the bacterial solute-binding protein SsuA/TauA family.</text>
</comment>
<gene>
    <name evidence="6" type="ORF">HSCHL_2260</name>
</gene>
<evidence type="ECO:0000256" key="4">
    <source>
        <dbReference type="SAM" id="MobiDB-lite"/>
    </source>
</evidence>
<evidence type="ECO:0000256" key="1">
    <source>
        <dbReference type="ARBA" id="ARBA00004418"/>
    </source>
</evidence>